<name>H1YD67_9SPHI</name>
<dbReference type="Proteomes" id="UP000002774">
    <property type="component" value="Chromosome"/>
</dbReference>
<dbReference type="EMBL" id="CM001403">
    <property type="protein sequence ID" value="EHQ27093.1"/>
    <property type="molecule type" value="Genomic_DNA"/>
</dbReference>
<dbReference type="STRING" id="714943.Mucpa_2986"/>
<reference evidence="3" key="1">
    <citation type="submission" date="2011-09" db="EMBL/GenBank/DDBJ databases">
        <title>The permanent draft genome of Mucilaginibacter paludis DSM 18603.</title>
        <authorList>
            <consortium name="US DOE Joint Genome Institute (JGI-PGF)"/>
            <person name="Lucas S."/>
            <person name="Han J."/>
            <person name="Lapidus A."/>
            <person name="Bruce D."/>
            <person name="Goodwin L."/>
            <person name="Pitluck S."/>
            <person name="Peters L."/>
            <person name="Kyrpides N."/>
            <person name="Mavromatis K."/>
            <person name="Ivanova N."/>
            <person name="Mikhailova N."/>
            <person name="Held B."/>
            <person name="Detter J.C."/>
            <person name="Tapia R."/>
            <person name="Han C."/>
            <person name="Land M."/>
            <person name="Hauser L."/>
            <person name="Markowitz V."/>
            <person name="Cheng J.-F."/>
            <person name="Hugenholtz P."/>
            <person name="Woyke T."/>
            <person name="Wu D."/>
            <person name="Tindall B."/>
            <person name="Brambilla E."/>
            <person name="Klenk H.-P."/>
            <person name="Eisen J.A."/>
        </authorList>
    </citation>
    <scope>NUCLEOTIDE SEQUENCE [LARGE SCALE GENOMIC DNA]</scope>
    <source>
        <strain evidence="3">DSM 18603</strain>
    </source>
</reference>
<proteinExistence type="inferred from homology"/>
<dbReference type="PANTHER" id="PTHR46268:SF6">
    <property type="entry name" value="UNIVERSAL STRESS PROTEIN UP12"/>
    <property type="match status" value="1"/>
</dbReference>
<dbReference type="AlphaFoldDB" id="H1YD67"/>
<dbReference type="InterPro" id="IPR006016">
    <property type="entry name" value="UspA"/>
</dbReference>
<dbReference type="PRINTS" id="PR01438">
    <property type="entry name" value="UNVRSLSTRESS"/>
</dbReference>
<feature type="domain" description="UspA" evidence="2">
    <location>
        <begin position="21"/>
        <end position="167"/>
    </location>
</feature>
<gene>
    <name evidence="3" type="ORF">Mucpa_2986</name>
</gene>
<dbReference type="eggNOG" id="COG0589">
    <property type="taxonomic scope" value="Bacteria"/>
</dbReference>
<dbReference type="CDD" id="cd00293">
    <property type="entry name" value="USP-like"/>
    <property type="match status" value="1"/>
</dbReference>
<dbReference type="InterPro" id="IPR014729">
    <property type="entry name" value="Rossmann-like_a/b/a_fold"/>
</dbReference>
<dbReference type="Pfam" id="PF00582">
    <property type="entry name" value="Usp"/>
    <property type="match status" value="1"/>
</dbReference>
<evidence type="ECO:0000313" key="3">
    <source>
        <dbReference type="EMBL" id="EHQ27093.1"/>
    </source>
</evidence>
<dbReference type="Gene3D" id="3.40.50.620">
    <property type="entry name" value="HUPs"/>
    <property type="match status" value="2"/>
</dbReference>
<protein>
    <submittedName>
        <fullName evidence="3">UspA domain-containing protein</fullName>
    </submittedName>
</protein>
<comment type="similarity">
    <text evidence="1">Belongs to the universal stress protein A family.</text>
</comment>
<evidence type="ECO:0000313" key="4">
    <source>
        <dbReference type="Proteomes" id="UP000002774"/>
    </source>
</evidence>
<sequence>MDIILNMDALQQFYILNHSKMKTILVLTDLSKKAENASLYALKLAENLRANIILYHCFKVFRSVVLPETGMWPMDGYEDIKNESLVELKKLGDRLAKHHQHGNFKPMIQICNDMGDLGSNVHQLAEEKNIDLIVMGAKSDDIVSHILYGSETNAVLEEVKCPILFIPDQCSFINLKTIVFSVDLKKYYPKAVGFLIDIARIHQSQIITLHIGTNSDINPSQFVNMIQNVFEYTHVASKQIPGEDVGEKLEEFLLLAHPDLTVMVHHQRSIFGEFIPGSNSKKMLYRHKTPLLILRD</sequence>
<organism evidence="3 4">
    <name type="scientific">Mucilaginibacter paludis DSM 18603</name>
    <dbReference type="NCBI Taxonomy" id="714943"/>
    <lineage>
        <taxon>Bacteria</taxon>
        <taxon>Pseudomonadati</taxon>
        <taxon>Bacteroidota</taxon>
        <taxon>Sphingobacteriia</taxon>
        <taxon>Sphingobacteriales</taxon>
        <taxon>Sphingobacteriaceae</taxon>
        <taxon>Mucilaginibacter</taxon>
    </lineage>
</organism>
<dbReference type="InterPro" id="IPR006015">
    <property type="entry name" value="Universal_stress_UspA"/>
</dbReference>
<accession>H1YD67</accession>
<dbReference type="PANTHER" id="PTHR46268">
    <property type="entry name" value="STRESS RESPONSE PROTEIN NHAX"/>
    <property type="match status" value="1"/>
</dbReference>
<evidence type="ECO:0000259" key="2">
    <source>
        <dbReference type="Pfam" id="PF00582"/>
    </source>
</evidence>
<dbReference type="HOGENOM" id="CLU_049301_2_4_10"/>
<keyword evidence="4" id="KW-1185">Reference proteome</keyword>
<dbReference type="SUPFAM" id="SSF52402">
    <property type="entry name" value="Adenine nucleotide alpha hydrolases-like"/>
    <property type="match status" value="2"/>
</dbReference>
<evidence type="ECO:0000256" key="1">
    <source>
        <dbReference type="ARBA" id="ARBA00008791"/>
    </source>
</evidence>